<evidence type="ECO:0000313" key="2">
    <source>
        <dbReference type="EMBL" id="MBC6612831.1"/>
    </source>
</evidence>
<dbReference type="Proteomes" id="UP000622017">
    <property type="component" value="Unassembled WGS sequence"/>
</dbReference>
<dbReference type="InterPro" id="IPR010905">
    <property type="entry name" value="Glyco_hydro_88"/>
</dbReference>
<evidence type="ECO:0000313" key="3">
    <source>
        <dbReference type="Proteomes" id="UP000622017"/>
    </source>
</evidence>
<dbReference type="GO" id="GO:0016787">
    <property type="term" value="F:hydrolase activity"/>
    <property type="evidence" value="ECO:0007669"/>
    <property type="project" value="UniProtKB-KW"/>
</dbReference>
<gene>
    <name evidence="2" type="ORF">H8B15_18045</name>
</gene>
<keyword evidence="1 2" id="KW-0378">Hydrolase</keyword>
<dbReference type="InterPro" id="IPR008928">
    <property type="entry name" value="6-hairpin_glycosidase_sf"/>
</dbReference>
<dbReference type="InterPro" id="IPR012341">
    <property type="entry name" value="6hp_glycosidase-like_sf"/>
</dbReference>
<evidence type="ECO:0000256" key="1">
    <source>
        <dbReference type="ARBA" id="ARBA00022801"/>
    </source>
</evidence>
<dbReference type="Gene3D" id="1.50.10.10">
    <property type="match status" value="1"/>
</dbReference>
<dbReference type="PANTHER" id="PTHR33886">
    <property type="entry name" value="UNSATURATED RHAMNOGALACTURONAN HYDROLASE (EUROFUNG)"/>
    <property type="match status" value="1"/>
</dbReference>
<dbReference type="SUPFAM" id="SSF48208">
    <property type="entry name" value="Six-hairpin glycosidases"/>
    <property type="match status" value="1"/>
</dbReference>
<sequence length="362" mass="41255">MADSFMALYPDSVPAARNRAARWGYEHGLMLKAIERVWQQTGDQKYLNYIVKTLDHSFPADGSILFYKAADYNLDNINSGRVVLTLMQQPGLDQQKYRRVAQLLHQQLAEQPTTKGGGYWHKKRYPYQIWLDGLYMAEPFAAEYAKLFNQPEGFDHVATQFAQVEKNLVDPKTGLLYHGYDESREQQWANKETGQSPNFWSRGMGWYAMALVDVLDYFPQNHPQRQQLIKDLQRLAPVLEKYQDPATGGWWQVTDQANRQGNYIETSASCMFVYALAKGARLGYIDKKYQEVAEKGYQGIVKKFVETQPNGLLALNGTVSVGGLGGNPYRDGSYEYYLSEPIKQNDFKGVGPFIMASVEMGK</sequence>
<keyword evidence="3" id="KW-1185">Reference proteome</keyword>
<comment type="caution">
    <text evidence="2">The sequence shown here is derived from an EMBL/GenBank/DDBJ whole genome shotgun (WGS) entry which is preliminary data.</text>
</comment>
<name>A0ABR7MP06_9BACT</name>
<dbReference type="EMBL" id="JACSCY010000018">
    <property type="protein sequence ID" value="MBC6612831.1"/>
    <property type="molecule type" value="Genomic_DNA"/>
</dbReference>
<proteinExistence type="predicted"/>
<organism evidence="2 3">
    <name type="scientific">Hymenobacter citatus</name>
    <dbReference type="NCBI Taxonomy" id="2763506"/>
    <lineage>
        <taxon>Bacteria</taxon>
        <taxon>Pseudomonadati</taxon>
        <taxon>Bacteroidota</taxon>
        <taxon>Cytophagia</taxon>
        <taxon>Cytophagales</taxon>
        <taxon>Hymenobacteraceae</taxon>
        <taxon>Hymenobacter</taxon>
    </lineage>
</organism>
<reference evidence="2 3" key="1">
    <citation type="submission" date="2020-08" db="EMBL/GenBank/DDBJ databases">
        <title>Hymenobacter sp.</title>
        <authorList>
            <person name="Kim M.K."/>
        </authorList>
    </citation>
    <scope>NUCLEOTIDE SEQUENCE [LARGE SCALE GENOMIC DNA]</scope>
    <source>
        <strain evidence="2 3">BT507</strain>
    </source>
</reference>
<dbReference type="InterPro" id="IPR052043">
    <property type="entry name" value="PolySaccharide_Degr_Enz"/>
</dbReference>
<protein>
    <submittedName>
        <fullName evidence="2">Glycoside hydrolase family 88 protein</fullName>
    </submittedName>
</protein>
<accession>A0ABR7MP06</accession>
<dbReference type="Pfam" id="PF07470">
    <property type="entry name" value="Glyco_hydro_88"/>
    <property type="match status" value="1"/>
</dbReference>
<dbReference type="PANTHER" id="PTHR33886:SF8">
    <property type="entry name" value="UNSATURATED RHAMNOGALACTURONAN HYDROLASE (EUROFUNG)"/>
    <property type="match status" value="1"/>
</dbReference>